<dbReference type="AlphaFoldDB" id="A0A8S4QIX7"/>
<protein>
    <submittedName>
        <fullName evidence="2">Jg3555 protein</fullName>
    </submittedName>
</protein>
<dbReference type="PANTHER" id="PTHR33273:SF2">
    <property type="entry name" value="ENDONUCLEASE_EXONUCLEASE_PHOSPHATASE DOMAIN-CONTAINING PROTEIN"/>
    <property type="match status" value="1"/>
</dbReference>
<comment type="caution">
    <text evidence="2">The sequence shown here is derived from an EMBL/GenBank/DDBJ whole genome shotgun (WGS) entry which is preliminary data.</text>
</comment>
<feature type="compositionally biased region" description="Basic residues" evidence="1">
    <location>
        <begin position="138"/>
        <end position="149"/>
    </location>
</feature>
<dbReference type="Proteomes" id="UP000838756">
    <property type="component" value="Unassembled WGS sequence"/>
</dbReference>
<accession>A0A8S4QIX7</accession>
<evidence type="ECO:0000256" key="1">
    <source>
        <dbReference type="SAM" id="MobiDB-lite"/>
    </source>
</evidence>
<dbReference type="EMBL" id="CAKXAJ010010862">
    <property type="protein sequence ID" value="CAH2211682.1"/>
    <property type="molecule type" value="Genomic_DNA"/>
</dbReference>
<keyword evidence="3" id="KW-1185">Reference proteome</keyword>
<dbReference type="PANTHER" id="PTHR33273">
    <property type="entry name" value="DOMAIN-CONTAINING PROTEIN, PUTATIVE-RELATED"/>
    <property type="match status" value="1"/>
</dbReference>
<dbReference type="OrthoDB" id="6379801at2759"/>
<gene>
    <name evidence="2" type="primary">jg3555</name>
    <name evidence="2" type="ORF">PAEG_LOCUS3393</name>
</gene>
<name>A0A8S4QIX7_9NEOP</name>
<organism evidence="2 3">
    <name type="scientific">Pararge aegeria aegeria</name>
    <dbReference type="NCBI Taxonomy" id="348720"/>
    <lineage>
        <taxon>Eukaryota</taxon>
        <taxon>Metazoa</taxon>
        <taxon>Ecdysozoa</taxon>
        <taxon>Arthropoda</taxon>
        <taxon>Hexapoda</taxon>
        <taxon>Insecta</taxon>
        <taxon>Pterygota</taxon>
        <taxon>Neoptera</taxon>
        <taxon>Endopterygota</taxon>
        <taxon>Lepidoptera</taxon>
        <taxon>Glossata</taxon>
        <taxon>Ditrysia</taxon>
        <taxon>Papilionoidea</taxon>
        <taxon>Nymphalidae</taxon>
        <taxon>Satyrinae</taxon>
        <taxon>Satyrini</taxon>
        <taxon>Parargina</taxon>
        <taxon>Pararge</taxon>
    </lineage>
</organism>
<feature type="region of interest" description="Disordered" evidence="1">
    <location>
        <begin position="84"/>
        <end position="149"/>
    </location>
</feature>
<evidence type="ECO:0000313" key="2">
    <source>
        <dbReference type="EMBL" id="CAH2211682.1"/>
    </source>
</evidence>
<proteinExistence type="predicted"/>
<sequence>MPGVKIEAWRGKKGPAQCHQCQQFRHSSHYCHRKQACVRCGEEHRAYQCPRPKDVPATCANCGGPHPANNLSCPVFRHEIRNKRAGTVAATAAKTRDGPLPRSDTQAEHAQPPTAPAGGLTSGPPQTTRLPEVLPSNHQRKRGRGTRIA</sequence>
<reference evidence="2" key="1">
    <citation type="submission" date="2022-03" db="EMBL/GenBank/DDBJ databases">
        <authorList>
            <person name="Lindestad O."/>
        </authorList>
    </citation>
    <scope>NUCLEOTIDE SEQUENCE</scope>
</reference>
<evidence type="ECO:0000313" key="3">
    <source>
        <dbReference type="Proteomes" id="UP000838756"/>
    </source>
</evidence>